<feature type="compositionally biased region" description="Acidic residues" evidence="1">
    <location>
        <begin position="117"/>
        <end position="127"/>
    </location>
</feature>
<evidence type="ECO:0000313" key="2">
    <source>
        <dbReference type="EnsemblMetazoa" id="AMAM009603-PA"/>
    </source>
</evidence>
<name>A0A182SM99_9DIPT</name>
<reference evidence="3" key="1">
    <citation type="submission" date="2013-09" db="EMBL/GenBank/DDBJ databases">
        <title>The Genome Sequence of Anopheles maculatus species B.</title>
        <authorList>
            <consortium name="The Broad Institute Genomics Platform"/>
            <person name="Neafsey D.E."/>
            <person name="Besansky N."/>
            <person name="Howell P."/>
            <person name="Walton C."/>
            <person name="Young S.K."/>
            <person name="Zeng Q."/>
            <person name="Gargeya S."/>
            <person name="Fitzgerald M."/>
            <person name="Haas B."/>
            <person name="Abouelleil A."/>
            <person name="Allen A.W."/>
            <person name="Alvarado L."/>
            <person name="Arachchi H.M."/>
            <person name="Berlin A.M."/>
            <person name="Chapman S.B."/>
            <person name="Gainer-Dewar J."/>
            <person name="Goldberg J."/>
            <person name="Griggs A."/>
            <person name="Gujja S."/>
            <person name="Hansen M."/>
            <person name="Howarth C."/>
            <person name="Imamovic A."/>
            <person name="Ireland A."/>
            <person name="Larimer J."/>
            <person name="McCowan C."/>
            <person name="Murphy C."/>
            <person name="Pearson M."/>
            <person name="Poon T.W."/>
            <person name="Priest M."/>
            <person name="Roberts A."/>
            <person name="Saif S."/>
            <person name="Shea T."/>
            <person name="Sisk P."/>
            <person name="Sykes S."/>
            <person name="Wortman J."/>
            <person name="Nusbaum C."/>
            <person name="Birren B."/>
        </authorList>
    </citation>
    <scope>NUCLEOTIDE SEQUENCE [LARGE SCALE GENOMIC DNA]</scope>
    <source>
        <strain evidence="3">maculatus3</strain>
    </source>
</reference>
<feature type="region of interest" description="Disordered" evidence="1">
    <location>
        <begin position="65"/>
        <end position="306"/>
    </location>
</feature>
<organism evidence="2 3">
    <name type="scientific">Anopheles maculatus</name>
    <dbReference type="NCBI Taxonomy" id="74869"/>
    <lineage>
        <taxon>Eukaryota</taxon>
        <taxon>Metazoa</taxon>
        <taxon>Ecdysozoa</taxon>
        <taxon>Arthropoda</taxon>
        <taxon>Hexapoda</taxon>
        <taxon>Insecta</taxon>
        <taxon>Pterygota</taxon>
        <taxon>Neoptera</taxon>
        <taxon>Endopterygota</taxon>
        <taxon>Diptera</taxon>
        <taxon>Nematocera</taxon>
        <taxon>Culicoidea</taxon>
        <taxon>Culicidae</taxon>
        <taxon>Anophelinae</taxon>
        <taxon>Anopheles</taxon>
        <taxon>Anopheles maculatus group</taxon>
    </lineage>
</organism>
<evidence type="ECO:0000313" key="3">
    <source>
        <dbReference type="Proteomes" id="UP000075901"/>
    </source>
</evidence>
<feature type="compositionally biased region" description="Polar residues" evidence="1">
    <location>
        <begin position="247"/>
        <end position="259"/>
    </location>
</feature>
<proteinExistence type="predicted"/>
<sequence>MPPEGYLTASGKKKSNHSLEGNGHNGGHPPVKRRSDSPGVIAALDEVKRIRVASTAKDGRIYPALSDIETTATESGDEGAVGDDYTTATVSGSEGSERAYRTCYGGDVGDDEHAVAEEDEYDEEEGGDQERHRYEVDEDDDSFMYSDDEEESNIANVSLGREILQAVKLNDRRTSRGRRQSQDWNQEEEVVAAQTQATRGVTFSLERSDASDGSDQLEDSDLLDACLEEAFVDEGDEDSEAFDTPRKSSVSSNSFSYQKHSGRDRCNTINEEHPDKVTSTGASKRKSGTPRKSNGGQPQAGTVDYS</sequence>
<feature type="compositionally biased region" description="Acidic residues" evidence="1">
    <location>
        <begin position="215"/>
        <end position="241"/>
    </location>
</feature>
<protein>
    <submittedName>
        <fullName evidence="2">Uncharacterized protein</fullName>
    </submittedName>
</protein>
<dbReference type="VEuPathDB" id="VectorBase:AMAM009603"/>
<feature type="region of interest" description="Disordered" evidence="1">
    <location>
        <begin position="1"/>
        <end position="39"/>
    </location>
</feature>
<dbReference type="AlphaFoldDB" id="A0A182SM99"/>
<feature type="compositionally biased region" description="Acidic residues" evidence="1">
    <location>
        <begin position="136"/>
        <end position="152"/>
    </location>
</feature>
<dbReference type="EnsemblMetazoa" id="AMAM009603-RA">
    <property type="protein sequence ID" value="AMAM009603-PA"/>
    <property type="gene ID" value="AMAM009603"/>
</dbReference>
<keyword evidence="3" id="KW-1185">Reference proteome</keyword>
<dbReference type="Proteomes" id="UP000075901">
    <property type="component" value="Unassembled WGS sequence"/>
</dbReference>
<feature type="compositionally biased region" description="Basic and acidic residues" evidence="1">
    <location>
        <begin position="261"/>
        <end position="276"/>
    </location>
</feature>
<evidence type="ECO:0000256" key="1">
    <source>
        <dbReference type="SAM" id="MobiDB-lite"/>
    </source>
</evidence>
<reference evidence="2" key="2">
    <citation type="submission" date="2020-05" db="UniProtKB">
        <authorList>
            <consortium name="EnsemblMetazoa"/>
        </authorList>
    </citation>
    <scope>IDENTIFICATION</scope>
    <source>
        <strain evidence="2">maculatus3</strain>
    </source>
</reference>
<accession>A0A182SM99</accession>
<feature type="compositionally biased region" description="Polar residues" evidence="1">
    <location>
        <begin position="290"/>
        <end position="306"/>
    </location>
</feature>